<name>A0A942T236_9BACI</name>
<comment type="caution">
    <text evidence="3">The sequence shown here is derived from an EMBL/GenBank/DDBJ whole genome shotgun (WGS) entry which is preliminary data.</text>
</comment>
<evidence type="ECO:0000256" key="1">
    <source>
        <dbReference type="SAM" id="SignalP"/>
    </source>
</evidence>
<organism evidence="3">
    <name type="scientific">Neobacillus citreus</name>
    <dbReference type="NCBI Taxonomy" id="2833578"/>
    <lineage>
        <taxon>Bacteria</taxon>
        <taxon>Bacillati</taxon>
        <taxon>Bacillota</taxon>
        <taxon>Bacilli</taxon>
        <taxon>Bacillales</taxon>
        <taxon>Bacillaceae</taxon>
        <taxon>Neobacillus</taxon>
    </lineage>
</organism>
<dbReference type="InterPro" id="IPR025711">
    <property type="entry name" value="PepSY"/>
</dbReference>
<evidence type="ECO:0000259" key="2">
    <source>
        <dbReference type="Pfam" id="PF03413"/>
    </source>
</evidence>
<dbReference type="RefSeq" id="WP_213143847.1">
    <property type="nucleotide sequence ID" value="NZ_JAGYPE020000006.1"/>
</dbReference>
<dbReference type="Pfam" id="PF03413">
    <property type="entry name" value="PepSY"/>
    <property type="match status" value="2"/>
</dbReference>
<dbReference type="EMBL" id="JAGYPE020000006">
    <property type="protein sequence ID" value="MCH6265007.1"/>
    <property type="molecule type" value="Genomic_DNA"/>
</dbReference>
<dbReference type="AlphaFoldDB" id="A0A942T236"/>
<accession>A0A942T236</accession>
<gene>
    <name evidence="4" type="ORF">KHB02_005650</name>
    <name evidence="3" type="ORF">KHB02_21225</name>
</gene>
<dbReference type="Gene3D" id="3.10.450.40">
    <property type="match status" value="2"/>
</dbReference>
<evidence type="ECO:0000313" key="4">
    <source>
        <dbReference type="EMBL" id="MCH6265007.1"/>
    </source>
</evidence>
<reference evidence="3" key="1">
    <citation type="submission" date="2021-05" db="EMBL/GenBank/DDBJ databases">
        <title>Novel Bacillus species.</title>
        <authorList>
            <person name="Liu G."/>
        </authorList>
    </citation>
    <scope>NUCLEOTIDE SEQUENCE</scope>
    <source>
        <strain evidence="3 5">FJAT-50051</strain>
    </source>
</reference>
<evidence type="ECO:0000313" key="3">
    <source>
        <dbReference type="EMBL" id="MBS4183917.1"/>
    </source>
</evidence>
<evidence type="ECO:0000313" key="5">
    <source>
        <dbReference type="Proteomes" id="UP000677265"/>
    </source>
</evidence>
<feature type="domain" description="PepSY" evidence="2">
    <location>
        <begin position="127"/>
        <end position="185"/>
    </location>
</feature>
<feature type="domain" description="PepSY" evidence="2">
    <location>
        <begin position="41"/>
        <end position="98"/>
    </location>
</feature>
<keyword evidence="5" id="KW-1185">Reference proteome</keyword>
<feature type="chain" id="PRO_5044697240" evidence="1">
    <location>
        <begin position="24"/>
        <end position="188"/>
    </location>
</feature>
<protein>
    <submittedName>
        <fullName evidence="3">PepSY domain-containing protein</fullName>
    </submittedName>
</protein>
<proteinExistence type="predicted"/>
<sequence>MNFFSILLTGSLLTGGLGASAYALTNHQQTAAQTNETVKTISEIKAKEIALGASKGGLVTKCELDQDNGMTKYEITIIKQNEEFEVEVNAETGKVLKLEQELQDKAGDENKAEHMNEAPLQGVTPTISLENAKKAALDTIKGSITEAELDDEDKQLVYEVDILTADHREAEVKVDAVSGKVLSTEFSD</sequence>
<dbReference type="Proteomes" id="UP000677265">
    <property type="component" value="Unassembled WGS sequence"/>
</dbReference>
<dbReference type="EMBL" id="JAGYPE010000004">
    <property type="protein sequence ID" value="MBS4183917.1"/>
    <property type="molecule type" value="Genomic_DNA"/>
</dbReference>
<keyword evidence="1" id="KW-0732">Signal</keyword>
<feature type="signal peptide" evidence="1">
    <location>
        <begin position="1"/>
        <end position="23"/>
    </location>
</feature>